<comment type="caution">
    <text evidence="2">The sequence shown here is derived from an EMBL/GenBank/DDBJ whole genome shotgun (WGS) entry which is preliminary data.</text>
</comment>
<gene>
    <name evidence="2" type="ORF">GL50803_0010455</name>
</gene>
<feature type="compositionally biased region" description="Polar residues" evidence="1">
    <location>
        <begin position="312"/>
        <end position="332"/>
    </location>
</feature>
<dbReference type="HOGENOM" id="CLU_270798_0_0_1"/>
<dbReference type="OMA" id="PYTIANG"/>
<proteinExistence type="predicted"/>
<reference evidence="2 3" key="1">
    <citation type="journal article" date="2007" name="Science">
        <title>Genomic minimalism in the early diverging intestinal parasite Giardia lamblia.</title>
        <authorList>
            <person name="Morrison H.G."/>
            <person name="McArthur A.G."/>
            <person name="Gillin F.D."/>
            <person name="Aley S.B."/>
            <person name="Adam R.D."/>
            <person name="Olsen G.J."/>
            <person name="Best A.A."/>
            <person name="Cande W.Z."/>
            <person name="Chen F."/>
            <person name="Cipriano M.J."/>
            <person name="Davids B.J."/>
            <person name="Dawson S.C."/>
            <person name="Elmendorf H.G."/>
            <person name="Hehl A.B."/>
            <person name="Holder M.E."/>
            <person name="Huse S.M."/>
            <person name="Kim U.U."/>
            <person name="Lasek-Nesselquist E."/>
            <person name="Manning G."/>
            <person name="Nigam A."/>
            <person name="Nixon J.E."/>
            <person name="Palm D."/>
            <person name="Passamaneck N.E."/>
            <person name="Prabhu A."/>
            <person name="Reich C.I."/>
            <person name="Reiner D.S."/>
            <person name="Samuelson J."/>
            <person name="Svard S.G."/>
            <person name="Sogin M.L."/>
        </authorList>
    </citation>
    <scope>NUCLEOTIDE SEQUENCE [LARGE SCALE GENOMIC DNA]</scope>
    <source>
        <strain evidence="2 3">WB C6</strain>
    </source>
</reference>
<accession>D3KGG7</accession>
<feature type="region of interest" description="Disordered" evidence="1">
    <location>
        <begin position="366"/>
        <end position="395"/>
    </location>
</feature>
<dbReference type="VEuPathDB" id="GiardiaDB:GL50803_10455"/>
<organism evidence="2 3">
    <name type="scientific">Giardia intestinalis (strain ATCC 50803 / WB clone C6)</name>
    <name type="common">Giardia lamblia</name>
    <dbReference type="NCBI Taxonomy" id="184922"/>
    <lineage>
        <taxon>Eukaryota</taxon>
        <taxon>Metamonada</taxon>
        <taxon>Diplomonadida</taxon>
        <taxon>Hexamitidae</taxon>
        <taxon>Giardiinae</taxon>
        <taxon>Giardia</taxon>
    </lineage>
</organism>
<dbReference type="Proteomes" id="UP000001548">
    <property type="component" value="Unassembled WGS sequence"/>
</dbReference>
<keyword evidence="3" id="KW-1185">Reference proteome</keyword>
<feature type="compositionally biased region" description="Basic and acidic residues" evidence="1">
    <location>
        <begin position="367"/>
        <end position="381"/>
    </location>
</feature>
<sequence>MSSRPGSSRADAISALMTMSQSVTRVGYVPAELQNTLSKGLQRPVYASPPHFFSQKNLRLNQQQQRSPIRTIYQRPKRFSSEGPQPSVYVRNLANEIRTTSSPEHFRRYPKQSFHTSQSATITYKIALSNHQTKLMHIPSDTRDAKASKETDSCSVGGFRPIDPSAAALVNTKASGPDLRKHEQSQEDIQETFLTEPPVDSIHINEAPRSPSPLAQQLLDDEALTEEARYLYPKVLTPDRRRLDRYIQASHGYVGKEFIEVTEKHSVGQKRLVAEKYNSEYINKLPSSHHKIEKSSISKRNSNRGSSLPYDPSSSKQRGHSEYSQASISTVQKQRDNRANVQVELSKLAWEDAFIRKIDLMTGAQLEKPESSTKPQEKVSDSPHQSQKRSTPYPHLASMYTASAERKQRPRTARTSNLNEVRELMVTSVARQGLVRKRPVSATIPQTSTLPSTSSLDNLSSDGIKKMISATRFISSVTAAAPSKAEIRDMCEFHKRTARDAQTERNVSLLNPNVADLFTRLGEQRACTFCDHYNKNRAVACRLVLTQILHLCRQHMCMQYFNCISAVHNPFQSTQLFLEWENHCIVIRACLQALHRLRFFHVIMDQLLYHLPESFFNEISKAPLNQLGLSAELIRSYFTLKRTTSDRYDDNTSNKLLTSLSPRQDNPQVSLDQKRSVEPEASISAGFFPDHKHVIDLSLIELSTAVSESGQQGGIANNNITNTNARLANVNIGAFDAPAHSSPLPDQTKPQSIATDRRYLAPLSLEVAVAITSILAERLNIFTRKTQRKSGIDGALLCGVIAFIGACNYDCYYELISPVPLEERLSTFAGPSVPKIRARSSNNHGEASITRILDYLCVEILSMLVNSYNDSLPSNLTYTNKSAKTPSTAPRFEVVSSLNRAHPINATSVDWLQLSLYDGFIAAVSSFRAACNKNRFVAEHTFLLEFNPQLSHRVFEAAAIVLKNMPVHVAAQHFDRVCLVTFCTITFIKGAIVSASTRKVITTIFQGVILNDPYTIANGYYLLSTCISILLDMRIMCRESQSNNQNNAENNLRYLSYLFSELCLLSGIIVETHCLSLASGIALGNIHMMFSNYPSNINGALPPFIFFFSGAEDANQTDININHEKAGIYLKYYVASFVMRLGISYARCAGRLDMSIAEIISSSSVFRHLYQEYSAYREKYVLVDEFCRVLFEENKGLMLIG</sequence>
<evidence type="ECO:0000256" key="1">
    <source>
        <dbReference type="SAM" id="MobiDB-lite"/>
    </source>
</evidence>
<feature type="region of interest" description="Disordered" evidence="1">
    <location>
        <begin position="651"/>
        <end position="675"/>
    </location>
</feature>
<dbReference type="EMBL" id="AACB03000005">
    <property type="protein sequence ID" value="KAE8301777.1"/>
    <property type="molecule type" value="Genomic_DNA"/>
</dbReference>
<feature type="compositionally biased region" description="Polar residues" evidence="1">
    <location>
        <begin position="653"/>
        <end position="671"/>
    </location>
</feature>
<evidence type="ECO:0000313" key="3">
    <source>
        <dbReference type="Proteomes" id="UP000001548"/>
    </source>
</evidence>
<dbReference type="AlphaFoldDB" id="D3KGG7"/>
<name>D3KGG7_GIAIC</name>
<protein>
    <submittedName>
        <fullName evidence="2">Uncharacterized protein</fullName>
    </submittedName>
</protein>
<evidence type="ECO:0000313" key="2">
    <source>
        <dbReference type="EMBL" id="KAE8301777.1"/>
    </source>
</evidence>
<feature type="region of interest" description="Disordered" evidence="1">
    <location>
        <begin position="287"/>
        <end position="337"/>
    </location>
</feature>